<protein>
    <submittedName>
        <fullName evidence="7">Polysaccharide biosynthesis protein</fullName>
    </submittedName>
</protein>
<dbReference type="STRING" id="331678.Cphamn1_2304"/>
<accession>B3EP69</accession>
<feature type="transmembrane region" description="Helical" evidence="6">
    <location>
        <begin position="121"/>
        <end position="142"/>
    </location>
</feature>
<comment type="subcellular location">
    <subcellularLocation>
        <location evidence="1">Cell membrane</location>
        <topology evidence="1">Multi-pass membrane protein</topology>
    </subcellularLocation>
</comment>
<dbReference type="GO" id="GO:0005886">
    <property type="term" value="C:plasma membrane"/>
    <property type="evidence" value="ECO:0007669"/>
    <property type="project" value="UniProtKB-SubCell"/>
</dbReference>
<evidence type="ECO:0000256" key="6">
    <source>
        <dbReference type="SAM" id="Phobius"/>
    </source>
</evidence>
<proteinExistence type="predicted"/>
<evidence type="ECO:0000313" key="7">
    <source>
        <dbReference type="EMBL" id="ACE05208.1"/>
    </source>
</evidence>
<dbReference type="CDD" id="cd13128">
    <property type="entry name" value="MATE_Wzx_like"/>
    <property type="match status" value="1"/>
</dbReference>
<evidence type="ECO:0000256" key="4">
    <source>
        <dbReference type="ARBA" id="ARBA00022989"/>
    </source>
</evidence>
<dbReference type="KEGG" id="cpb:Cphamn1_2304"/>
<feature type="transmembrane region" description="Helical" evidence="6">
    <location>
        <begin position="447"/>
        <end position="471"/>
    </location>
</feature>
<feature type="transmembrane region" description="Helical" evidence="6">
    <location>
        <begin position="12"/>
        <end position="37"/>
    </location>
</feature>
<evidence type="ECO:0000256" key="2">
    <source>
        <dbReference type="ARBA" id="ARBA00022475"/>
    </source>
</evidence>
<feature type="transmembrane region" description="Helical" evidence="6">
    <location>
        <begin position="366"/>
        <end position="386"/>
    </location>
</feature>
<dbReference type="PANTHER" id="PTHR30250:SF11">
    <property type="entry name" value="O-ANTIGEN TRANSPORTER-RELATED"/>
    <property type="match status" value="1"/>
</dbReference>
<gene>
    <name evidence="7" type="ordered locus">Cphamn1_2304</name>
</gene>
<evidence type="ECO:0000256" key="3">
    <source>
        <dbReference type="ARBA" id="ARBA00022692"/>
    </source>
</evidence>
<dbReference type="eggNOG" id="COG2244">
    <property type="taxonomic scope" value="Bacteria"/>
</dbReference>
<feature type="transmembrane region" description="Helical" evidence="6">
    <location>
        <begin position="304"/>
        <end position="327"/>
    </location>
</feature>
<keyword evidence="3 6" id="KW-0812">Transmembrane</keyword>
<dbReference type="EMBL" id="CP001101">
    <property type="protein sequence ID" value="ACE05208.1"/>
    <property type="molecule type" value="Genomic_DNA"/>
</dbReference>
<dbReference type="HOGENOM" id="CLU_022017_5_1_10"/>
<dbReference type="OrthoDB" id="596916at2"/>
<feature type="transmembrane region" description="Helical" evidence="6">
    <location>
        <begin position="392"/>
        <end position="411"/>
    </location>
</feature>
<feature type="transmembrane region" description="Helical" evidence="6">
    <location>
        <begin position="423"/>
        <end position="441"/>
    </location>
</feature>
<reference evidence="7" key="1">
    <citation type="submission" date="2008-06" db="EMBL/GenBank/DDBJ databases">
        <title>Complete sequence of Chlorobium phaeobacteroides BS1.</title>
        <authorList>
            <consortium name="US DOE Joint Genome Institute"/>
            <person name="Lucas S."/>
            <person name="Copeland A."/>
            <person name="Lapidus A."/>
            <person name="Glavina del Rio T."/>
            <person name="Dalin E."/>
            <person name="Tice H."/>
            <person name="Bruce D."/>
            <person name="Goodwin L."/>
            <person name="Pitluck S."/>
            <person name="Schmutz J."/>
            <person name="Larimer F."/>
            <person name="Land M."/>
            <person name="Hauser L."/>
            <person name="Kyrpides N."/>
            <person name="Ovchinnikova G."/>
            <person name="Li T."/>
            <person name="Liu Z."/>
            <person name="Zhao F."/>
            <person name="Overmann J."/>
            <person name="Bryant D.A."/>
            <person name="Richardson P."/>
        </authorList>
    </citation>
    <scope>NUCLEOTIDE SEQUENCE [LARGE SCALE GENOMIC DNA]</scope>
    <source>
        <strain evidence="7">BS1</strain>
    </source>
</reference>
<dbReference type="PANTHER" id="PTHR30250">
    <property type="entry name" value="PST FAMILY PREDICTED COLANIC ACID TRANSPORTER"/>
    <property type="match status" value="1"/>
</dbReference>
<evidence type="ECO:0000256" key="5">
    <source>
        <dbReference type="ARBA" id="ARBA00023136"/>
    </source>
</evidence>
<keyword evidence="4 6" id="KW-1133">Transmembrane helix</keyword>
<feature type="transmembrane region" description="Helical" evidence="6">
    <location>
        <begin position="180"/>
        <end position="197"/>
    </location>
</feature>
<evidence type="ECO:0000256" key="1">
    <source>
        <dbReference type="ARBA" id="ARBA00004651"/>
    </source>
</evidence>
<name>B3EP69_CHLPB</name>
<sequence>MTQKITIAREAGFSLAGFIAGQGFRFFFNLVVASLLGPDSLGAYALTLAVIQIAEVVAVGGLDAGVLRFVNLHERQPDKQQGIVAAALKSSLLLSLPLAVLIIVFSGFLSSLVAGGNLLRLMLVSYACSVPFHVFIAVAGHAVQAHKKLLPRVIAGQILVPGGMLLFFVLIYMVSGGVPALLIALPLSAFAGFVWIWKALRFNTGVSAGDIVRAKPEKEMARYARPLLVVACMGMVSHWLDILMLGWYAGTETVGLYQPAVRTAGLMRSVLLAVAGITAPIVAGMHGRGEREEIEKLLRIVSRWVLIAAIPLAVVLMVMPATVLGLFGDAFTVASPVLIVLAAAVLVQSFFGLLDTVLQMTGYPKLCAINAAAGLVVHVALNLLLIPSYGMIGAAWGLLLVYLLLGIARAVEVRVFLDMHSFSWSLLKPLVAGVVSGLALLSVKPLLAGLSVAATLGGGMLLVLVIYLLLVRLMKLEQEEMEVILKLFSFVIKR</sequence>
<feature type="transmembrane region" description="Helical" evidence="6">
    <location>
        <begin position="261"/>
        <end position="283"/>
    </location>
</feature>
<organism evidence="7">
    <name type="scientific">Chlorobium phaeobacteroides (strain BS1)</name>
    <dbReference type="NCBI Taxonomy" id="331678"/>
    <lineage>
        <taxon>Bacteria</taxon>
        <taxon>Pseudomonadati</taxon>
        <taxon>Chlorobiota</taxon>
        <taxon>Chlorobiia</taxon>
        <taxon>Chlorobiales</taxon>
        <taxon>Chlorobiaceae</taxon>
        <taxon>Chlorobium/Pelodictyon group</taxon>
        <taxon>Chlorobium</taxon>
    </lineage>
</organism>
<feature type="transmembrane region" description="Helical" evidence="6">
    <location>
        <begin position="43"/>
        <end position="70"/>
    </location>
</feature>
<feature type="transmembrane region" description="Helical" evidence="6">
    <location>
        <begin position="227"/>
        <end position="249"/>
    </location>
</feature>
<keyword evidence="5 6" id="KW-0472">Membrane</keyword>
<dbReference type="AlphaFoldDB" id="B3EP69"/>
<feature type="transmembrane region" description="Helical" evidence="6">
    <location>
        <begin position="154"/>
        <end position="174"/>
    </location>
</feature>
<dbReference type="Pfam" id="PF13440">
    <property type="entry name" value="Polysacc_synt_3"/>
    <property type="match status" value="1"/>
</dbReference>
<keyword evidence="2" id="KW-1003">Cell membrane</keyword>
<feature type="transmembrane region" description="Helical" evidence="6">
    <location>
        <begin position="333"/>
        <end position="354"/>
    </location>
</feature>
<feature type="transmembrane region" description="Helical" evidence="6">
    <location>
        <begin position="91"/>
        <end position="115"/>
    </location>
</feature>
<dbReference type="InterPro" id="IPR050833">
    <property type="entry name" value="Poly_Biosynth_Transport"/>
</dbReference>